<evidence type="ECO:0000313" key="6">
    <source>
        <dbReference type="EMBL" id="MBA4543491.1"/>
    </source>
</evidence>
<dbReference type="GO" id="GO:0016787">
    <property type="term" value="F:hydrolase activity"/>
    <property type="evidence" value="ECO:0007669"/>
    <property type="project" value="UniProtKB-KW"/>
</dbReference>
<keyword evidence="3" id="KW-0238">DNA-binding</keyword>
<protein>
    <recommendedName>
        <fullName evidence="3">ATP-dependent RecD2 DNA helicase</fullName>
        <ecNumber evidence="3">5.6.2.3</ecNumber>
    </recommendedName>
    <alternativeName>
        <fullName evidence="3">DNA 5'-3' helicase subunit RecD2</fullName>
    </alternativeName>
</protein>
<keyword evidence="3" id="KW-0378">Hydrolase</keyword>
<dbReference type="InterPro" id="IPR029493">
    <property type="entry name" value="RecD2-like_HHH"/>
</dbReference>
<dbReference type="AlphaFoldDB" id="A0A7W1XBD7"/>
<dbReference type="Proteomes" id="UP000530514">
    <property type="component" value="Unassembled WGS sequence"/>
</dbReference>
<dbReference type="PANTHER" id="PTHR43788:SF6">
    <property type="entry name" value="DNA HELICASE B"/>
    <property type="match status" value="1"/>
</dbReference>
<evidence type="ECO:0000259" key="5">
    <source>
        <dbReference type="SMART" id="SM00382"/>
    </source>
</evidence>
<dbReference type="SUPFAM" id="SSF47781">
    <property type="entry name" value="RuvA domain 2-like"/>
    <property type="match status" value="1"/>
</dbReference>
<dbReference type="SUPFAM" id="SSF52540">
    <property type="entry name" value="P-loop containing nucleoside triphosphate hydrolases"/>
    <property type="match status" value="2"/>
</dbReference>
<name>A0A7W1XBD7_9BACL</name>
<dbReference type="OrthoDB" id="9803432at2"/>
<dbReference type="GO" id="GO:0009338">
    <property type="term" value="C:exodeoxyribonuclease V complex"/>
    <property type="evidence" value="ECO:0007669"/>
    <property type="project" value="TreeGrafter"/>
</dbReference>
<dbReference type="Pfam" id="PF23139">
    <property type="entry name" value="OB_YrrC"/>
    <property type="match status" value="1"/>
</dbReference>
<evidence type="ECO:0000259" key="4">
    <source>
        <dbReference type="SMART" id="SM00278"/>
    </source>
</evidence>
<dbReference type="Gene3D" id="1.10.10.2220">
    <property type="match status" value="1"/>
</dbReference>
<dbReference type="SMART" id="SM00278">
    <property type="entry name" value="HhH1"/>
    <property type="match status" value="3"/>
</dbReference>
<dbReference type="InterPro" id="IPR010994">
    <property type="entry name" value="RuvA_2-like"/>
</dbReference>
<dbReference type="Pfam" id="PF13538">
    <property type="entry name" value="UvrD_C_2"/>
    <property type="match status" value="1"/>
</dbReference>
<dbReference type="Gene3D" id="3.40.50.300">
    <property type="entry name" value="P-loop containing nucleotide triphosphate hydrolases"/>
    <property type="match status" value="2"/>
</dbReference>
<keyword evidence="1 3" id="KW-0547">Nucleotide-binding</keyword>
<dbReference type="GO" id="GO:0005524">
    <property type="term" value="F:ATP binding"/>
    <property type="evidence" value="ECO:0007669"/>
    <property type="project" value="UniProtKB-UniRule"/>
</dbReference>
<dbReference type="InterPro" id="IPR041451">
    <property type="entry name" value="RecD2_SH13"/>
</dbReference>
<comment type="function">
    <text evidence="3">DNA-dependent ATPase and ATP-dependent 5'-3' DNA helicase. Has no activity on blunt DNA or DNA with 3'-overhangs, requires at least 10 bases of 5'-ssDNA for helicase activity.</text>
</comment>
<dbReference type="SMART" id="SM00382">
    <property type="entry name" value="AAA"/>
    <property type="match status" value="1"/>
</dbReference>
<dbReference type="EC" id="5.6.2.3" evidence="3"/>
<organism evidence="6 7">
    <name type="scientific">Thermoactinomyces daqus</name>
    <dbReference type="NCBI Taxonomy" id="1329516"/>
    <lineage>
        <taxon>Bacteria</taxon>
        <taxon>Bacillati</taxon>
        <taxon>Bacillota</taxon>
        <taxon>Bacilli</taxon>
        <taxon>Bacillales</taxon>
        <taxon>Thermoactinomycetaceae</taxon>
        <taxon>Thermoactinomyces</taxon>
    </lineage>
</organism>
<feature type="domain" description="Helix-hairpin-helix DNA-binding motif class 1" evidence="4">
    <location>
        <begin position="98"/>
        <end position="119"/>
    </location>
</feature>
<evidence type="ECO:0000256" key="1">
    <source>
        <dbReference type="ARBA" id="ARBA00022741"/>
    </source>
</evidence>
<dbReference type="EMBL" id="JACEIP010000016">
    <property type="protein sequence ID" value="MBA4543491.1"/>
    <property type="molecule type" value="Genomic_DNA"/>
</dbReference>
<reference evidence="6 7" key="1">
    <citation type="submission" date="2020-07" db="EMBL/GenBank/DDBJ databases">
        <authorList>
            <person name="Feng H."/>
        </authorList>
    </citation>
    <scope>NUCLEOTIDE SEQUENCE [LARGE SCALE GENOMIC DNA]</scope>
    <source>
        <strain evidence="7">s-11</strain>
    </source>
</reference>
<dbReference type="InterPro" id="IPR003583">
    <property type="entry name" value="Hlx-hairpin-Hlx_DNA-bd_motif"/>
</dbReference>
<dbReference type="CDD" id="cd17933">
    <property type="entry name" value="DEXSc_RecD-like"/>
    <property type="match status" value="1"/>
</dbReference>
<gene>
    <name evidence="3" type="primary">recD2</name>
    <name evidence="6" type="ORF">H1164_11350</name>
</gene>
<dbReference type="Gene3D" id="2.30.30.940">
    <property type="match status" value="1"/>
</dbReference>
<dbReference type="InterPro" id="IPR055446">
    <property type="entry name" value="RecD2_N_OB"/>
</dbReference>
<dbReference type="Pfam" id="PF14490">
    <property type="entry name" value="HHH_RecD2"/>
    <property type="match status" value="1"/>
</dbReference>
<evidence type="ECO:0000313" key="7">
    <source>
        <dbReference type="Proteomes" id="UP000530514"/>
    </source>
</evidence>
<keyword evidence="3" id="KW-0413">Isomerase</keyword>
<feature type="domain" description="Helix-hairpin-helix DNA-binding motif class 1" evidence="4">
    <location>
        <begin position="133"/>
        <end position="152"/>
    </location>
</feature>
<accession>A0A7W1XBD7</accession>
<dbReference type="InterPro" id="IPR006345">
    <property type="entry name" value="RecD2"/>
</dbReference>
<dbReference type="GO" id="GO:0017116">
    <property type="term" value="F:single-stranded DNA helicase activity"/>
    <property type="evidence" value="ECO:0007669"/>
    <property type="project" value="TreeGrafter"/>
</dbReference>
<comment type="similarity">
    <text evidence="3">Belongs to the RecD family. RecD2 subfamily.</text>
</comment>
<dbReference type="CDD" id="cd18809">
    <property type="entry name" value="SF1_C_RecD"/>
    <property type="match status" value="1"/>
</dbReference>
<feature type="domain" description="AAA+ ATPase" evidence="5">
    <location>
        <begin position="354"/>
        <end position="503"/>
    </location>
</feature>
<feature type="binding site" evidence="3">
    <location>
        <begin position="365"/>
        <end position="369"/>
    </location>
    <ligand>
        <name>ATP</name>
        <dbReference type="ChEBI" id="CHEBI:30616"/>
    </ligand>
</feature>
<dbReference type="PANTHER" id="PTHR43788">
    <property type="entry name" value="DNA2/NAM7 HELICASE FAMILY MEMBER"/>
    <property type="match status" value="1"/>
</dbReference>
<dbReference type="HAMAP" id="MF_01488">
    <property type="entry name" value="RecD2"/>
    <property type="match status" value="1"/>
</dbReference>
<dbReference type="NCBIfam" id="TIGR01448">
    <property type="entry name" value="recD_rel"/>
    <property type="match status" value="1"/>
</dbReference>
<dbReference type="GO" id="GO:0006281">
    <property type="term" value="P:DNA repair"/>
    <property type="evidence" value="ECO:0007669"/>
    <property type="project" value="InterPro"/>
</dbReference>
<feature type="domain" description="Helix-hairpin-helix DNA-binding motif class 1" evidence="4">
    <location>
        <begin position="197"/>
        <end position="216"/>
    </location>
</feature>
<keyword evidence="2 3" id="KW-0067">ATP-binding</keyword>
<keyword evidence="3 6" id="KW-0347">Helicase</keyword>
<keyword evidence="7" id="KW-1185">Reference proteome</keyword>
<dbReference type="Pfam" id="PF13245">
    <property type="entry name" value="AAA_19"/>
    <property type="match status" value="1"/>
</dbReference>
<sequence length="752" mass="85368">MKPSQMELFQTSYVKGSFIQEIFYNEENGYGVFLMRATEASEELPQEEITVVGNMLRPHEDEIYTCYGEWREHPKFGRQYYARQVKKEFPRTKEAIVRYLSSEIFTGVGKKTAEKIVEHLGEKALDQIAANPEVLTEIRGISPAKARTIAEHLQENQALEEALVYLYQFGIGPALALKIVQTYKHRTIELLKDNPYRLIDDIEGIGFRRADEIAREQGLPEDAPERFQAAVLYAVKEASVSKGHVYVTWDQLNQEVNLLLGGAGVELFSESAREKYVEMLIDDERIILEDDRYYLPSLYYAEYGLAMRIKQLLEQESETDYPVSELYRAIGEIEEELGVTYAEKQRDALLTALSSPFMILTGGPGTGKTTVIQGICRLFAKLREISLDPDHYEAAEQPYPIRLVAPTGRAAKRMSETTGLPAMTIHRLLGWKGDFFEHGAESPIEGDLLIVDEVSMLDTWLANQLFRAVPQGMQVIMVGDQDQLPSVGPGQVLHHLLQVDKIPRVELTEIFRQAEGSSIIRLAHAMKRGEVPGDLLIPQPDRRFFPCKKEQALPIIVKTVTNAMKKGYTIFDIQVLAPIYKGPVGIDRINREIQAVVNPKDENKKELTWGDSVFRLGDKVLQLVNHPEHPVYNGDMGKVIAIEENASPDQPVLWVAYERLEVPYKKSQLGQIALAYACSVHKAQGSEFPIVVFPVLHTYRRMLERNLLYTGITRSKSYLIMCGEKEAFADGLKRQSGEKRNSRLKDLIEEEW</sequence>
<comment type="caution">
    <text evidence="6">The sequence shown here is derived from an EMBL/GenBank/DDBJ whole genome shotgun (WGS) entry which is preliminary data.</text>
</comment>
<comment type="catalytic activity">
    <reaction evidence="3">
        <text>ATP + H2O = ADP + phosphate + H(+)</text>
        <dbReference type="Rhea" id="RHEA:13065"/>
        <dbReference type="ChEBI" id="CHEBI:15377"/>
        <dbReference type="ChEBI" id="CHEBI:15378"/>
        <dbReference type="ChEBI" id="CHEBI:30616"/>
        <dbReference type="ChEBI" id="CHEBI:43474"/>
        <dbReference type="ChEBI" id="CHEBI:456216"/>
        <dbReference type="EC" id="5.6.2.3"/>
    </reaction>
</comment>
<evidence type="ECO:0000256" key="3">
    <source>
        <dbReference type="HAMAP-Rule" id="MF_01488"/>
    </source>
</evidence>
<dbReference type="GO" id="GO:0003677">
    <property type="term" value="F:DNA binding"/>
    <property type="evidence" value="ECO:0007669"/>
    <property type="project" value="UniProtKB-UniRule"/>
</dbReference>
<dbReference type="Gene3D" id="1.10.150.20">
    <property type="entry name" value="5' to 3' exonuclease, C-terminal subdomain"/>
    <property type="match status" value="1"/>
</dbReference>
<dbReference type="InterPro" id="IPR027417">
    <property type="entry name" value="P-loop_NTPase"/>
</dbReference>
<dbReference type="GO" id="GO:0006310">
    <property type="term" value="P:DNA recombination"/>
    <property type="evidence" value="ECO:0007669"/>
    <property type="project" value="InterPro"/>
</dbReference>
<evidence type="ECO:0000256" key="2">
    <source>
        <dbReference type="ARBA" id="ARBA00022840"/>
    </source>
</evidence>
<dbReference type="GO" id="GO:0043139">
    <property type="term" value="F:5'-3' DNA helicase activity"/>
    <property type="evidence" value="ECO:0007669"/>
    <property type="project" value="UniProtKB-UniRule"/>
</dbReference>
<dbReference type="InterPro" id="IPR027785">
    <property type="entry name" value="UvrD-like_helicase_C"/>
</dbReference>
<dbReference type="Pfam" id="PF18335">
    <property type="entry name" value="SH3_13"/>
    <property type="match status" value="1"/>
</dbReference>
<dbReference type="RefSeq" id="WP_033100954.1">
    <property type="nucleotide sequence ID" value="NZ_JACEIP010000016.1"/>
</dbReference>
<dbReference type="InterPro" id="IPR003593">
    <property type="entry name" value="AAA+_ATPase"/>
</dbReference>
<proteinExistence type="inferred from homology"/>
<dbReference type="InterPro" id="IPR050534">
    <property type="entry name" value="Coronavir_polyprotein_1ab"/>
</dbReference>